<dbReference type="PROSITE" id="PS50011">
    <property type="entry name" value="PROTEIN_KINASE_DOM"/>
    <property type="match status" value="1"/>
</dbReference>
<keyword evidence="4" id="KW-0808">Transferase</keyword>
<dbReference type="Gene3D" id="3.30.200.20">
    <property type="entry name" value="Phosphorylase Kinase, domain 1"/>
    <property type="match status" value="1"/>
</dbReference>
<dbReference type="PRINTS" id="PR00109">
    <property type="entry name" value="TYRKINASE"/>
</dbReference>
<gene>
    <name evidence="21" type="primary">LOC106160592</name>
</gene>
<dbReference type="RefSeq" id="XP_023930916.1">
    <property type="nucleotide sequence ID" value="XM_024075148.1"/>
</dbReference>
<organism evidence="20 21">
    <name type="scientific">Lingula anatina</name>
    <name type="common">Brachiopod</name>
    <name type="synonym">Lingula unguis</name>
    <dbReference type="NCBI Taxonomy" id="7574"/>
    <lineage>
        <taxon>Eukaryota</taxon>
        <taxon>Metazoa</taxon>
        <taxon>Spiralia</taxon>
        <taxon>Lophotrochozoa</taxon>
        <taxon>Brachiopoda</taxon>
        <taxon>Linguliformea</taxon>
        <taxon>Lingulata</taxon>
        <taxon>Lingulida</taxon>
        <taxon>Linguloidea</taxon>
        <taxon>Lingulidae</taxon>
        <taxon>Lingula</taxon>
    </lineage>
</organism>
<feature type="transmembrane region" description="Helical" evidence="16">
    <location>
        <begin position="204"/>
        <end position="228"/>
    </location>
</feature>
<feature type="domain" description="WIF" evidence="19">
    <location>
        <begin position="26"/>
        <end position="160"/>
    </location>
</feature>
<evidence type="ECO:0000313" key="20">
    <source>
        <dbReference type="Proteomes" id="UP000085678"/>
    </source>
</evidence>
<dbReference type="AlphaFoldDB" id="A0A2R2ML17"/>
<evidence type="ECO:0000259" key="19">
    <source>
        <dbReference type="PROSITE" id="PS50814"/>
    </source>
</evidence>
<dbReference type="SMART" id="SM00469">
    <property type="entry name" value="WIF"/>
    <property type="match status" value="1"/>
</dbReference>
<dbReference type="InParanoid" id="A0A2R2ML17"/>
<accession>A0A2R2ML17</accession>
<keyword evidence="9" id="KW-0067">ATP-binding</keyword>
<keyword evidence="5 16" id="KW-0812">Transmembrane</keyword>
<name>A0A2R2ML17_LINAN</name>
<protein>
    <recommendedName>
        <fullName evidence="2">receptor protein-tyrosine kinase</fullName>
        <ecNumber evidence="2">2.7.10.1</ecNumber>
    </recommendedName>
</protein>
<evidence type="ECO:0000256" key="1">
    <source>
        <dbReference type="ARBA" id="ARBA00004167"/>
    </source>
</evidence>
<evidence type="ECO:0000256" key="4">
    <source>
        <dbReference type="ARBA" id="ARBA00022679"/>
    </source>
</evidence>
<evidence type="ECO:0000256" key="7">
    <source>
        <dbReference type="ARBA" id="ARBA00022741"/>
    </source>
</evidence>
<sequence length="574" mass="64659">MRTYQLLFCCSLYISLLGGTKSNLNLYMDREETRKLLGIPNYELYYVREGIINTYALSFNLQLQKDIDTIRFKWQSLRKQPAMFYSLSIIVSNPRAMRLPETKNISREGGEVPTSLTPFAITLPCSGSMSVEVDVKIQMNVSIFSASNLTTIEIKRKKTCLKRDHLVLDPGGGDRGRSPEHHANYTILHSDTGKKSVPPASTNVFYIAVGVACTVILIIALVVAVVYLRTQKSTNHTAMSDASSFQTLSQHGGNNTYLRPDTPNNASVASLPNMRRGLSPVNEVKPPDVYSVLSEIALERNRITLGEIVMEGTFGKIYNGYLLGEDETEKTLEQKVYIKTVTDQARQDQIQTMLKESCLLKGLCHQNINPILGACLDPSCQPLLVFAQLDEGNMKKFLHRCKALSTQQLVYIAIQIIRGVQYLHRKRIIHKDIAARNCIIDHNLGIRLTDMALSRDIFPNDYHCLGDNENRPIKWLAIEALVDRKFSQASDVWSFGVTLWELMTLGQTPYADVDPFEMAAYLREGYRISQPVNCPDELFAVMACCWALSADERPKFAQLLVCLQDFYAALGRFI</sequence>
<dbReference type="InterPro" id="IPR003306">
    <property type="entry name" value="WIF"/>
</dbReference>
<feature type="chain" id="PRO_5015180530" description="receptor protein-tyrosine kinase" evidence="17">
    <location>
        <begin position="23"/>
        <end position="574"/>
    </location>
</feature>
<evidence type="ECO:0000256" key="14">
    <source>
        <dbReference type="ARBA" id="ARBA00023180"/>
    </source>
</evidence>
<evidence type="ECO:0000256" key="13">
    <source>
        <dbReference type="ARBA" id="ARBA00023170"/>
    </source>
</evidence>
<evidence type="ECO:0000256" key="9">
    <source>
        <dbReference type="ARBA" id="ARBA00022840"/>
    </source>
</evidence>
<dbReference type="Gene3D" id="2.60.40.2170">
    <property type="entry name" value="Wnt, WIF domain"/>
    <property type="match status" value="1"/>
</dbReference>
<evidence type="ECO:0000256" key="16">
    <source>
        <dbReference type="SAM" id="Phobius"/>
    </source>
</evidence>
<dbReference type="PANTHER" id="PTHR24416">
    <property type="entry name" value="TYROSINE-PROTEIN KINASE RECEPTOR"/>
    <property type="match status" value="1"/>
</dbReference>
<dbReference type="GO" id="GO:0005886">
    <property type="term" value="C:plasma membrane"/>
    <property type="evidence" value="ECO:0007669"/>
    <property type="project" value="TreeGrafter"/>
</dbReference>
<evidence type="ECO:0000256" key="3">
    <source>
        <dbReference type="ARBA" id="ARBA00022553"/>
    </source>
</evidence>
<keyword evidence="11 16" id="KW-0472">Membrane</keyword>
<dbReference type="GO" id="GO:0051897">
    <property type="term" value="P:positive regulation of phosphatidylinositol 3-kinase/protein kinase B signal transduction"/>
    <property type="evidence" value="ECO:0007669"/>
    <property type="project" value="TreeGrafter"/>
</dbReference>
<feature type="compositionally biased region" description="Polar residues" evidence="15">
    <location>
        <begin position="251"/>
        <end position="270"/>
    </location>
</feature>
<dbReference type="InterPro" id="IPR000719">
    <property type="entry name" value="Prot_kinase_dom"/>
</dbReference>
<evidence type="ECO:0000256" key="5">
    <source>
        <dbReference type="ARBA" id="ARBA00022692"/>
    </source>
</evidence>
<comment type="subcellular location">
    <subcellularLocation>
        <location evidence="1">Membrane</location>
        <topology evidence="1">Single-pass membrane protein</topology>
    </subcellularLocation>
</comment>
<evidence type="ECO:0000256" key="15">
    <source>
        <dbReference type="SAM" id="MobiDB-lite"/>
    </source>
</evidence>
<evidence type="ECO:0000256" key="6">
    <source>
        <dbReference type="ARBA" id="ARBA00022729"/>
    </source>
</evidence>
<dbReference type="GO" id="GO:0004714">
    <property type="term" value="F:transmembrane receptor protein tyrosine kinase activity"/>
    <property type="evidence" value="ECO:0007669"/>
    <property type="project" value="UniProtKB-EC"/>
</dbReference>
<keyword evidence="8" id="KW-0418">Kinase</keyword>
<dbReference type="InterPro" id="IPR011009">
    <property type="entry name" value="Kinase-like_dom_sf"/>
</dbReference>
<dbReference type="STRING" id="7574.A0A2R2ML17"/>
<dbReference type="GO" id="GO:0010976">
    <property type="term" value="P:positive regulation of neuron projection development"/>
    <property type="evidence" value="ECO:0007669"/>
    <property type="project" value="TreeGrafter"/>
</dbReference>
<dbReference type="GO" id="GO:0005524">
    <property type="term" value="F:ATP binding"/>
    <property type="evidence" value="ECO:0007669"/>
    <property type="project" value="UniProtKB-KW"/>
</dbReference>
<dbReference type="InterPro" id="IPR008266">
    <property type="entry name" value="Tyr_kinase_AS"/>
</dbReference>
<keyword evidence="3" id="KW-0597">Phosphoprotein</keyword>
<evidence type="ECO:0000256" key="10">
    <source>
        <dbReference type="ARBA" id="ARBA00022989"/>
    </source>
</evidence>
<dbReference type="GO" id="GO:0043235">
    <property type="term" value="C:receptor complex"/>
    <property type="evidence" value="ECO:0007669"/>
    <property type="project" value="TreeGrafter"/>
</dbReference>
<proteinExistence type="predicted"/>
<keyword evidence="13" id="KW-0675">Receptor</keyword>
<evidence type="ECO:0000313" key="21">
    <source>
        <dbReference type="RefSeq" id="XP_023930916.1"/>
    </source>
</evidence>
<evidence type="ECO:0000256" key="2">
    <source>
        <dbReference type="ARBA" id="ARBA00011902"/>
    </source>
</evidence>
<dbReference type="SUPFAM" id="SSF56112">
    <property type="entry name" value="Protein kinase-like (PK-like)"/>
    <property type="match status" value="1"/>
</dbReference>
<feature type="signal peptide" evidence="17">
    <location>
        <begin position="1"/>
        <end position="22"/>
    </location>
</feature>
<evidence type="ECO:0000256" key="17">
    <source>
        <dbReference type="SAM" id="SignalP"/>
    </source>
</evidence>
<keyword evidence="12" id="KW-0829">Tyrosine-protein kinase</keyword>
<keyword evidence="14" id="KW-0325">Glycoprotein</keyword>
<dbReference type="PANTHER" id="PTHR24416:SF349">
    <property type="entry name" value="TYROSINE-PROTEIN KINASE RYK"/>
    <property type="match status" value="1"/>
</dbReference>
<keyword evidence="7" id="KW-0547">Nucleotide-binding</keyword>
<dbReference type="Pfam" id="PF07714">
    <property type="entry name" value="PK_Tyr_Ser-Thr"/>
    <property type="match status" value="1"/>
</dbReference>
<dbReference type="PROSITE" id="PS00109">
    <property type="entry name" value="PROTEIN_KINASE_TYR"/>
    <property type="match status" value="1"/>
</dbReference>
<dbReference type="Gene3D" id="1.10.510.10">
    <property type="entry name" value="Transferase(Phosphotransferase) domain 1"/>
    <property type="match status" value="1"/>
</dbReference>
<dbReference type="OrthoDB" id="4062651at2759"/>
<dbReference type="FunFam" id="1.10.510.10:FF:000165">
    <property type="entry name" value="Tyrosine-protein kinase RYK"/>
    <property type="match status" value="1"/>
</dbReference>
<dbReference type="InterPro" id="IPR001245">
    <property type="entry name" value="Ser-Thr/Tyr_kinase_cat_dom"/>
</dbReference>
<keyword evidence="6 17" id="KW-0732">Signal</keyword>
<dbReference type="GeneID" id="106160592"/>
<dbReference type="PROSITE" id="PS50814">
    <property type="entry name" value="WIF"/>
    <property type="match status" value="1"/>
</dbReference>
<evidence type="ECO:0000259" key="18">
    <source>
        <dbReference type="PROSITE" id="PS50011"/>
    </source>
</evidence>
<dbReference type="Proteomes" id="UP000085678">
    <property type="component" value="Unplaced"/>
</dbReference>
<dbReference type="GO" id="GO:0007409">
    <property type="term" value="P:axonogenesis"/>
    <property type="evidence" value="ECO:0007669"/>
    <property type="project" value="TreeGrafter"/>
</dbReference>
<evidence type="ECO:0000256" key="11">
    <source>
        <dbReference type="ARBA" id="ARBA00023136"/>
    </source>
</evidence>
<evidence type="ECO:0000256" key="8">
    <source>
        <dbReference type="ARBA" id="ARBA00022777"/>
    </source>
</evidence>
<dbReference type="GO" id="GO:0007169">
    <property type="term" value="P:cell surface receptor protein tyrosine kinase signaling pathway"/>
    <property type="evidence" value="ECO:0007669"/>
    <property type="project" value="TreeGrafter"/>
</dbReference>
<reference evidence="21" key="1">
    <citation type="submission" date="2025-08" db="UniProtKB">
        <authorList>
            <consortium name="RefSeq"/>
        </authorList>
    </citation>
    <scope>IDENTIFICATION</scope>
    <source>
        <tissue evidence="21">Gonads</tissue>
    </source>
</reference>
<evidence type="ECO:0000256" key="12">
    <source>
        <dbReference type="ARBA" id="ARBA00023137"/>
    </source>
</evidence>
<dbReference type="KEGG" id="lak:106160592"/>
<dbReference type="EC" id="2.7.10.1" evidence="2"/>
<dbReference type="InterPro" id="IPR038677">
    <property type="entry name" value="WIF_sf"/>
</dbReference>
<dbReference type="Pfam" id="PF02019">
    <property type="entry name" value="WIF"/>
    <property type="match status" value="1"/>
</dbReference>
<keyword evidence="10 16" id="KW-1133">Transmembrane helix</keyword>
<dbReference type="FunCoup" id="A0A2R2ML17">
    <property type="interactions" value="362"/>
</dbReference>
<feature type="domain" description="Protein kinase" evidence="18">
    <location>
        <begin position="303"/>
        <end position="567"/>
    </location>
</feature>
<keyword evidence="20" id="KW-1185">Reference proteome</keyword>
<dbReference type="InterPro" id="IPR050122">
    <property type="entry name" value="RTK"/>
</dbReference>
<feature type="region of interest" description="Disordered" evidence="15">
    <location>
        <begin position="251"/>
        <end position="273"/>
    </location>
</feature>